<dbReference type="Gene3D" id="3.30.1490.300">
    <property type="match status" value="1"/>
</dbReference>
<keyword evidence="2" id="KW-1185">Reference proteome</keyword>
<organism evidence="1 2">
    <name type="scientific">Caloramator australicus RC3</name>
    <dbReference type="NCBI Taxonomy" id="857293"/>
    <lineage>
        <taxon>Bacteria</taxon>
        <taxon>Bacillati</taxon>
        <taxon>Bacillota</taxon>
        <taxon>Clostridia</taxon>
        <taxon>Eubacteriales</taxon>
        <taxon>Clostridiaceae</taxon>
        <taxon>Caloramator</taxon>
    </lineage>
</organism>
<dbReference type="PANTHER" id="PTHR32432">
    <property type="entry name" value="CELL DIVISION PROTEIN FTSA-RELATED"/>
    <property type="match status" value="1"/>
</dbReference>
<evidence type="ECO:0000313" key="2">
    <source>
        <dbReference type="Proteomes" id="UP000007652"/>
    </source>
</evidence>
<gene>
    <name evidence="1" type="ORF">CAAU_1015</name>
</gene>
<dbReference type="Pfam" id="PF11104">
    <property type="entry name" value="PilM_2"/>
    <property type="match status" value="1"/>
</dbReference>
<reference evidence="1 2" key="1">
    <citation type="journal article" date="2011" name="J. Bacteriol.">
        <title>Draft genome sequence of Caloramator australicus strain RC3T, a thermoanaerobe from the Great Artesian Basin of Australia.</title>
        <authorList>
            <person name="Ogg C.D."/>
            <person name="Patel B.K.C."/>
        </authorList>
    </citation>
    <scope>NUCLEOTIDE SEQUENCE [LARGE SCALE GENOMIC DNA]</scope>
    <source>
        <strain evidence="1 2">RC3</strain>
    </source>
</reference>
<accession>I7K6B1</accession>
<dbReference type="EMBL" id="CAKP01000057">
    <property type="protein sequence ID" value="CCJ33099.1"/>
    <property type="molecule type" value="Genomic_DNA"/>
</dbReference>
<dbReference type="eggNOG" id="COG4972">
    <property type="taxonomic scope" value="Bacteria"/>
</dbReference>
<sequence>MFEKVCVEISNNYIKVIEGKMGKKVNIKRVGEISFDVGINKSVLDLDEIEVCEKLNKFFSENKLTKKSLNIILSGVSNLLVREIVIPNIRRDKIYDLLKFEASQYFPVDLEKYIIDYKLINTYKENKIIKKQRILVFALQKKMIEKVISIANKLNIKINKIDIEPNVIAKLLSKSMGQSIEMAPNNISMIVNLQRSFLTAVIVKDNVIQMTKTFPFDLIEMYKNKDREDFIQDQYILNEALENIYKLLEFYIAKERTDINSIILTGELAKYFNLSLLLQQKTGVKTQVLENLQFLDNLTQNYDLNSFIVPIAGLL</sequence>
<dbReference type="PANTHER" id="PTHR32432:SF3">
    <property type="entry name" value="ETHANOLAMINE UTILIZATION PROTEIN EUTJ"/>
    <property type="match status" value="1"/>
</dbReference>
<dbReference type="STRING" id="857293.CAAU_1015"/>
<comment type="caution">
    <text evidence="1">The sequence shown here is derived from an EMBL/GenBank/DDBJ whole genome shotgun (WGS) entry which is preliminary data.</text>
</comment>
<name>I7K6B1_9CLOT</name>
<dbReference type="OrthoDB" id="5291956at2"/>
<dbReference type="Proteomes" id="UP000007652">
    <property type="component" value="Unassembled WGS sequence"/>
</dbReference>
<evidence type="ECO:0000313" key="1">
    <source>
        <dbReference type="EMBL" id="CCJ33099.1"/>
    </source>
</evidence>
<dbReference type="RefSeq" id="WP_008908371.1">
    <property type="nucleotide sequence ID" value="NZ_CAKP01000057.1"/>
</dbReference>
<dbReference type="InterPro" id="IPR050696">
    <property type="entry name" value="FtsA/MreB"/>
</dbReference>
<proteinExistence type="predicted"/>
<dbReference type="InterPro" id="IPR005883">
    <property type="entry name" value="PilM"/>
</dbReference>
<dbReference type="AlphaFoldDB" id="I7K6B1"/>
<protein>
    <submittedName>
        <fullName evidence="1">Tfp pilus assembly protein ATPase PilM-like protein</fullName>
    </submittedName>
</protein>